<organism evidence="1 2">
    <name type="scientific">Haloarchaeobius litoreus</name>
    <dbReference type="NCBI Taxonomy" id="755306"/>
    <lineage>
        <taxon>Archaea</taxon>
        <taxon>Methanobacteriati</taxon>
        <taxon>Methanobacteriota</taxon>
        <taxon>Stenosarchaea group</taxon>
        <taxon>Halobacteria</taxon>
        <taxon>Halobacteriales</taxon>
        <taxon>Halorubellaceae</taxon>
        <taxon>Haloarchaeobius</taxon>
    </lineage>
</organism>
<dbReference type="Proteomes" id="UP001597034">
    <property type="component" value="Unassembled WGS sequence"/>
</dbReference>
<comment type="caution">
    <text evidence="1">The sequence shown here is derived from an EMBL/GenBank/DDBJ whole genome shotgun (WGS) entry which is preliminary data.</text>
</comment>
<dbReference type="RefSeq" id="WP_256399545.1">
    <property type="nucleotide sequence ID" value="NZ_JANHJR010000002.1"/>
</dbReference>
<name>A0ABD6DHE5_9EURY</name>
<accession>A0ABD6DHE5</accession>
<protein>
    <submittedName>
        <fullName evidence="1">Uncharacterized protein</fullName>
    </submittedName>
</protein>
<reference evidence="1 2" key="1">
    <citation type="journal article" date="2019" name="Int. J. Syst. Evol. Microbiol.">
        <title>The Global Catalogue of Microorganisms (GCM) 10K type strain sequencing project: providing services to taxonomists for standard genome sequencing and annotation.</title>
        <authorList>
            <consortium name="The Broad Institute Genomics Platform"/>
            <consortium name="The Broad Institute Genome Sequencing Center for Infectious Disease"/>
            <person name="Wu L."/>
            <person name="Ma J."/>
        </authorList>
    </citation>
    <scope>NUCLEOTIDE SEQUENCE [LARGE SCALE GENOMIC DNA]</scope>
    <source>
        <strain evidence="1 2">CGMCC 1.10390</strain>
    </source>
</reference>
<evidence type="ECO:0000313" key="1">
    <source>
        <dbReference type="EMBL" id="MFD1644266.1"/>
    </source>
</evidence>
<dbReference type="AlphaFoldDB" id="A0ABD6DHE5"/>
<evidence type="ECO:0000313" key="2">
    <source>
        <dbReference type="Proteomes" id="UP001597034"/>
    </source>
</evidence>
<sequence>MSIARQMVEVVVASVLAIAGILLTALVAPSMAQTVGIIVACGYYFSRYPWGSRQPEGINDSIDAFYDRILPF</sequence>
<dbReference type="EMBL" id="JBHUDO010000001">
    <property type="protein sequence ID" value="MFD1644266.1"/>
    <property type="molecule type" value="Genomic_DNA"/>
</dbReference>
<gene>
    <name evidence="1" type="ORF">ACFSBL_01070</name>
</gene>
<proteinExistence type="predicted"/>
<keyword evidence="2" id="KW-1185">Reference proteome</keyword>